<keyword evidence="5" id="KW-0732">Signal</keyword>
<keyword evidence="2" id="KW-0378">Hydrolase</keyword>
<dbReference type="GO" id="GO:0000272">
    <property type="term" value="P:polysaccharide catabolic process"/>
    <property type="evidence" value="ECO:0007669"/>
    <property type="project" value="UniProtKB-KW"/>
</dbReference>
<dbReference type="EMBL" id="KN847524">
    <property type="protein sequence ID" value="KIV90559.1"/>
    <property type="molecule type" value="Genomic_DNA"/>
</dbReference>
<dbReference type="OMA" id="SFNNNAW"/>
<dbReference type="STRING" id="212818.A0A0D1Z964"/>
<feature type="signal peptide" evidence="5">
    <location>
        <begin position="1"/>
        <end position="22"/>
    </location>
</feature>
<dbReference type="SUPFAM" id="SSF49899">
    <property type="entry name" value="Concanavalin A-like lectins/glucanases"/>
    <property type="match status" value="1"/>
</dbReference>
<gene>
    <name evidence="6" type="ORF">PV10_07847</name>
</gene>
<keyword evidence="2" id="KW-0119">Carbohydrate metabolism</keyword>
<protein>
    <submittedName>
        <fullName evidence="6">Uncharacterized protein</fullName>
    </submittedName>
</protein>
<feature type="region of interest" description="Disordered" evidence="3">
    <location>
        <begin position="269"/>
        <end position="322"/>
    </location>
</feature>
<keyword evidence="4" id="KW-0472">Membrane</keyword>
<sequence length="363" mass="39416">MSYVLGWLLALLLTICPSLVAAADEIELCGQFDHFNSTTVPYSFNNNAWGDNGEGYSCLIVSGDDASFSVKYQWTGDPSTVKGFPYVKVHPSRLPVQLWNVSSLDFSAQFRTYVRGTGNWSSQEQAIAYDNTGLRANVAVDMFLSDNAENSTGLGPPIEIMIWQWYTPTVLPLGHSESTPEQDTVEVGGTNYSLYHGWNAQGQHVFSWLPHQNLSSVDVDYFPLLEHIWRNGLLSGALYLGQLEFGTEVMFAGEETIFEANNYTLKITREGDPDAPVRQTTTSTSSTMVTTATSTSRATGTFTPPPITTTATRGASPGSTANAAPAISLRRHDGGGSGWIGPVAAAVGPLLVTSFLLSTRWYL</sequence>
<dbReference type="PANTHER" id="PTHR34002:SF11">
    <property type="entry name" value="CONCANAVALIN A-LIKE LECTIN_GLUCANASE"/>
    <property type="match status" value="1"/>
</dbReference>
<accession>A0A0D1Z964</accession>
<proteinExistence type="inferred from homology"/>
<organism evidence="6 7">
    <name type="scientific">Exophiala mesophila</name>
    <name type="common">Black yeast-like fungus</name>
    <dbReference type="NCBI Taxonomy" id="212818"/>
    <lineage>
        <taxon>Eukaryota</taxon>
        <taxon>Fungi</taxon>
        <taxon>Dikarya</taxon>
        <taxon>Ascomycota</taxon>
        <taxon>Pezizomycotina</taxon>
        <taxon>Eurotiomycetes</taxon>
        <taxon>Chaetothyriomycetidae</taxon>
        <taxon>Chaetothyriales</taxon>
        <taxon>Herpotrichiellaceae</taxon>
        <taxon>Exophiala</taxon>
    </lineage>
</organism>
<dbReference type="Proteomes" id="UP000054302">
    <property type="component" value="Unassembled WGS sequence"/>
</dbReference>
<dbReference type="GO" id="GO:0008810">
    <property type="term" value="F:cellulase activity"/>
    <property type="evidence" value="ECO:0007669"/>
    <property type="project" value="InterPro"/>
</dbReference>
<dbReference type="Pfam" id="PF01670">
    <property type="entry name" value="Glyco_hydro_12"/>
    <property type="match status" value="1"/>
</dbReference>
<evidence type="ECO:0000313" key="7">
    <source>
        <dbReference type="Proteomes" id="UP000054302"/>
    </source>
</evidence>
<dbReference type="HOGENOM" id="CLU_065183_0_0_1"/>
<dbReference type="GeneID" id="27325692"/>
<feature type="chain" id="PRO_5002252590" evidence="5">
    <location>
        <begin position="23"/>
        <end position="363"/>
    </location>
</feature>
<keyword evidence="2" id="KW-0326">Glycosidase</keyword>
<name>A0A0D1Z964_EXOME</name>
<evidence type="ECO:0000256" key="3">
    <source>
        <dbReference type="SAM" id="MobiDB-lite"/>
    </source>
</evidence>
<dbReference type="Gene3D" id="2.60.120.180">
    <property type="match status" value="1"/>
</dbReference>
<evidence type="ECO:0000313" key="6">
    <source>
        <dbReference type="EMBL" id="KIV90559.1"/>
    </source>
</evidence>
<reference evidence="6 7" key="1">
    <citation type="submission" date="2015-01" db="EMBL/GenBank/DDBJ databases">
        <title>The Genome Sequence of Exophiala mesophila CBS40295.</title>
        <authorList>
            <consortium name="The Broad Institute Genomics Platform"/>
            <person name="Cuomo C."/>
            <person name="de Hoog S."/>
            <person name="Gorbushina A."/>
            <person name="Stielow B."/>
            <person name="Teixiera M."/>
            <person name="Abouelleil A."/>
            <person name="Chapman S.B."/>
            <person name="Priest M."/>
            <person name="Young S.K."/>
            <person name="Wortman J."/>
            <person name="Nusbaum C."/>
            <person name="Birren B."/>
        </authorList>
    </citation>
    <scope>NUCLEOTIDE SEQUENCE [LARGE SCALE GENOMIC DNA]</scope>
    <source>
        <strain evidence="6 7">CBS 40295</strain>
    </source>
</reference>
<dbReference type="InterPro" id="IPR013320">
    <property type="entry name" value="ConA-like_dom_sf"/>
</dbReference>
<feature type="compositionally biased region" description="Low complexity" evidence="3">
    <location>
        <begin position="280"/>
        <end position="312"/>
    </location>
</feature>
<evidence type="ECO:0000256" key="4">
    <source>
        <dbReference type="SAM" id="Phobius"/>
    </source>
</evidence>
<dbReference type="VEuPathDB" id="FungiDB:PV10_07847"/>
<evidence type="ECO:0000256" key="1">
    <source>
        <dbReference type="ARBA" id="ARBA00005519"/>
    </source>
</evidence>
<evidence type="ECO:0000256" key="5">
    <source>
        <dbReference type="SAM" id="SignalP"/>
    </source>
</evidence>
<comment type="similarity">
    <text evidence="1 2">Belongs to the glycosyl hydrolase 12 (cellulase H) family.</text>
</comment>
<dbReference type="AlphaFoldDB" id="A0A0D1Z964"/>
<dbReference type="InterPro" id="IPR013319">
    <property type="entry name" value="GH11/12"/>
</dbReference>
<keyword evidence="4" id="KW-0812">Transmembrane</keyword>
<keyword evidence="7" id="KW-1185">Reference proteome</keyword>
<dbReference type="OrthoDB" id="89349at2759"/>
<feature type="transmembrane region" description="Helical" evidence="4">
    <location>
        <begin position="339"/>
        <end position="357"/>
    </location>
</feature>
<dbReference type="PANTHER" id="PTHR34002">
    <property type="entry name" value="BLR1656 PROTEIN"/>
    <property type="match status" value="1"/>
</dbReference>
<keyword evidence="2" id="KW-0624">Polysaccharide degradation</keyword>
<dbReference type="InterPro" id="IPR002594">
    <property type="entry name" value="GH12"/>
</dbReference>
<evidence type="ECO:0000256" key="2">
    <source>
        <dbReference type="RuleBase" id="RU361163"/>
    </source>
</evidence>
<dbReference type="RefSeq" id="XP_016222133.1">
    <property type="nucleotide sequence ID" value="XM_016372801.1"/>
</dbReference>
<keyword evidence="4" id="KW-1133">Transmembrane helix</keyword>